<dbReference type="CDD" id="cd01106">
    <property type="entry name" value="HTH_TipAL-Mta"/>
    <property type="match status" value="1"/>
</dbReference>
<accession>A0ABP9LVW5</accession>
<dbReference type="Gene3D" id="1.10.1660.10">
    <property type="match status" value="1"/>
</dbReference>
<dbReference type="InterPro" id="IPR000551">
    <property type="entry name" value="MerR-type_HTH_dom"/>
</dbReference>
<keyword evidence="4" id="KW-0804">Transcription</keyword>
<dbReference type="PROSITE" id="PS50937">
    <property type="entry name" value="HTH_MERR_2"/>
    <property type="match status" value="1"/>
</dbReference>
<evidence type="ECO:0000313" key="6">
    <source>
        <dbReference type="EMBL" id="GAA5083895.1"/>
    </source>
</evidence>
<dbReference type="SMART" id="SM00422">
    <property type="entry name" value="HTH_MERR"/>
    <property type="match status" value="1"/>
</dbReference>
<dbReference type="InterPro" id="IPR036244">
    <property type="entry name" value="TipA-like_antibiotic-bd"/>
</dbReference>
<evidence type="ECO:0000256" key="4">
    <source>
        <dbReference type="ARBA" id="ARBA00023163"/>
    </source>
</evidence>
<evidence type="ECO:0000259" key="5">
    <source>
        <dbReference type="PROSITE" id="PS50937"/>
    </source>
</evidence>
<dbReference type="PANTHER" id="PTHR30204:SF90">
    <property type="entry name" value="HTH-TYPE TRANSCRIPTIONAL ACTIVATOR MTA"/>
    <property type="match status" value="1"/>
</dbReference>
<dbReference type="EMBL" id="BAABKZ010000001">
    <property type="protein sequence ID" value="GAA5083895.1"/>
    <property type="molecule type" value="Genomic_DNA"/>
</dbReference>
<dbReference type="InterPro" id="IPR012925">
    <property type="entry name" value="TipAS_dom"/>
</dbReference>
<name>A0ABP9LVW5_9MICO</name>
<dbReference type="InterPro" id="IPR047057">
    <property type="entry name" value="MerR_fam"/>
</dbReference>
<reference evidence="7" key="1">
    <citation type="journal article" date="2019" name="Int. J. Syst. Evol. Microbiol.">
        <title>The Global Catalogue of Microorganisms (GCM) 10K type strain sequencing project: providing services to taxonomists for standard genome sequencing and annotation.</title>
        <authorList>
            <consortium name="The Broad Institute Genomics Platform"/>
            <consortium name="The Broad Institute Genome Sequencing Center for Infectious Disease"/>
            <person name="Wu L."/>
            <person name="Ma J."/>
        </authorList>
    </citation>
    <scope>NUCLEOTIDE SEQUENCE [LARGE SCALE GENOMIC DNA]</scope>
    <source>
        <strain evidence="7">JCM 18959</strain>
    </source>
</reference>
<keyword evidence="7" id="KW-1185">Reference proteome</keyword>
<dbReference type="RefSeq" id="WP_194412040.1">
    <property type="nucleotide sequence ID" value="NZ_BAABKZ010000001.1"/>
</dbReference>
<organism evidence="6 7">
    <name type="scientific">Microbacterium yannicii</name>
    <dbReference type="NCBI Taxonomy" id="671622"/>
    <lineage>
        <taxon>Bacteria</taxon>
        <taxon>Bacillati</taxon>
        <taxon>Actinomycetota</taxon>
        <taxon>Actinomycetes</taxon>
        <taxon>Micrococcales</taxon>
        <taxon>Microbacteriaceae</taxon>
        <taxon>Microbacterium</taxon>
    </lineage>
</organism>
<dbReference type="SUPFAM" id="SSF46955">
    <property type="entry name" value="Putative DNA-binding domain"/>
    <property type="match status" value="1"/>
</dbReference>
<evidence type="ECO:0000256" key="2">
    <source>
        <dbReference type="ARBA" id="ARBA00023125"/>
    </source>
</evidence>
<dbReference type="InterPro" id="IPR009061">
    <property type="entry name" value="DNA-bd_dom_put_sf"/>
</dbReference>
<keyword evidence="2" id="KW-0238">DNA-binding</keyword>
<dbReference type="Pfam" id="PF07739">
    <property type="entry name" value="TipAS"/>
    <property type="match status" value="1"/>
</dbReference>
<dbReference type="PRINTS" id="PR00040">
    <property type="entry name" value="HTHMERR"/>
</dbReference>
<gene>
    <name evidence="6" type="ORF">GCM10025760_01050</name>
</gene>
<dbReference type="Pfam" id="PF13411">
    <property type="entry name" value="MerR_1"/>
    <property type="match status" value="1"/>
</dbReference>
<proteinExistence type="predicted"/>
<evidence type="ECO:0000256" key="3">
    <source>
        <dbReference type="ARBA" id="ARBA00023159"/>
    </source>
</evidence>
<feature type="domain" description="HTH merR-type" evidence="5">
    <location>
        <begin position="5"/>
        <end position="74"/>
    </location>
</feature>
<sequence length="259" mass="28708">MGEQEWSIQQIAKLAGTTSRTLRHYDDIGLLPPSSIGHNGYRHYDRTALVRLQRILLLRELGLGLPQIADVLERESGEEPALEAHLAWLRQEQDRLTRQIASVQNTIDALTGGEGLMAENMFDGFDHTQYKDEVEQRWGKKAYADSDRWWRSMSADEKAAWQQRVADLGRDWIAAAEAGIAPDSDEAQALAKRHVEWLTGIPGTPASAPGGDVKGYVVGLGEMYVADPRFGANYATSEGGTRGAEFVRDALRVYADAQL</sequence>
<protein>
    <submittedName>
        <fullName evidence="6">TipAS antibiotic-recognition domain-containing protein</fullName>
    </submittedName>
</protein>
<evidence type="ECO:0000256" key="1">
    <source>
        <dbReference type="ARBA" id="ARBA00023015"/>
    </source>
</evidence>
<evidence type="ECO:0000313" key="7">
    <source>
        <dbReference type="Proteomes" id="UP001501407"/>
    </source>
</evidence>
<comment type="caution">
    <text evidence="6">The sequence shown here is derived from an EMBL/GenBank/DDBJ whole genome shotgun (WGS) entry which is preliminary data.</text>
</comment>
<dbReference type="PANTHER" id="PTHR30204">
    <property type="entry name" value="REDOX-CYCLING DRUG-SENSING TRANSCRIPTIONAL ACTIVATOR SOXR"/>
    <property type="match status" value="1"/>
</dbReference>
<dbReference type="Proteomes" id="UP001501407">
    <property type="component" value="Unassembled WGS sequence"/>
</dbReference>
<dbReference type="Gene3D" id="1.10.490.50">
    <property type="entry name" value="Antibiotic binding domain of TipA-like multidrug resistance regulators"/>
    <property type="match status" value="1"/>
</dbReference>
<dbReference type="SUPFAM" id="SSF89082">
    <property type="entry name" value="Antibiotic binding domain of TipA-like multidrug resistance regulators"/>
    <property type="match status" value="1"/>
</dbReference>
<keyword evidence="3" id="KW-0010">Activator</keyword>
<keyword evidence="1" id="KW-0805">Transcription regulation</keyword>